<reference evidence="1" key="1">
    <citation type="journal article" date="2023" name="Science">
        <title>Genome structures resolve the early diversification of teleost fishes.</title>
        <authorList>
            <person name="Parey E."/>
            <person name="Louis A."/>
            <person name="Montfort J."/>
            <person name="Bouchez O."/>
            <person name="Roques C."/>
            <person name="Iampietro C."/>
            <person name="Lluch J."/>
            <person name="Castinel A."/>
            <person name="Donnadieu C."/>
            <person name="Desvignes T."/>
            <person name="Floi Bucao C."/>
            <person name="Jouanno E."/>
            <person name="Wen M."/>
            <person name="Mejri S."/>
            <person name="Dirks R."/>
            <person name="Jansen H."/>
            <person name="Henkel C."/>
            <person name="Chen W.J."/>
            <person name="Zahm M."/>
            <person name="Cabau C."/>
            <person name="Klopp C."/>
            <person name="Thompson A.W."/>
            <person name="Robinson-Rechavi M."/>
            <person name="Braasch I."/>
            <person name="Lecointre G."/>
            <person name="Bobe J."/>
            <person name="Postlethwait J.H."/>
            <person name="Berthelot C."/>
            <person name="Roest Crollius H."/>
            <person name="Guiguen Y."/>
        </authorList>
    </citation>
    <scope>NUCLEOTIDE SEQUENCE</scope>
    <source>
        <strain evidence="1">WJC10195</strain>
    </source>
</reference>
<accession>A0A9Q1F8C0</accession>
<dbReference type="PANTHER" id="PTHR47331">
    <property type="entry name" value="PHD-TYPE DOMAIN-CONTAINING PROTEIN"/>
    <property type="match status" value="1"/>
</dbReference>
<evidence type="ECO:0000313" key="1">
    <source>
        <dbReference type="EMBL" id="KAJ8353107.1"/>
    </source>
</evidence>
<dbReference type="InterPro" id="IPR008042">
    <property type="entry name" value="Retrotrans_Pao"/>
</dbReference>
<dbReference type="InterPro" id="IPR043502">
    <property type="entry name" value="DNA/RNA_pol_sf"/>
</dbReference>
<evidence type="ECO:0000313" key="2">
    <source>
        <dbReference type="Proteomes" id="UP001152622"/>
    </source>
</evidence>
<dbReference type="OrthoDB" id="6122721at2759"/>
<organism evidence="1 2">
    <name type="scientific">Synaphobranchus kaupii</name>
    <name type="common">Kaup's arrowtooth eel</name>
    <dbReference type="NCBI Taxonomy" id="118154"/>
    <lineage>
        <taxon>Eukaryota</taxon>
        <taxon>Metazoa</taxon>
        <taxon>Chordata</taxon>
        <taxon>Craniata</taxon>
        <taxon>Vertebrata</taxon>
        <taxon>Euteleostomi</taxon>
        <taxon>Actinopterygii</taxon>
        <taxon>Neopterygii</taxon>
        <taxon>Teleostei</taxon>
        <taxon>Anguilliformes</taxon>
        <taxon>Synaphobranchidae</taxon>
        <taxon>Synaphobranchus</taxon>
    </lineage>
</organism>
<dbReference type="Pfam" id="PF05380">
    <property type="entry name" value="Peptidase_A17"/>
    <property type="match status" value="1"/>
</dbReference>
<dbReference type="SUPFAM" id="SSF56672">
    <property type="entry name" value="DNA/RNA polymerases"/>
    <property type="match status" value="1"/>
</dbReference>
<name>A0A9Q1F8C0_SYNKA</name>
<dbReference type="AlphaFoldDB" id="A0A9Q1F8C0"/>
<dbReference type="EMBL" id="JAINUF010000007">
    <property type="protein sequence ID" value="KAJ8353107.1"/>
    <property type="molecule type" value="Genomic_DNA"/>
</dbReference>
<proteinExistence type="predicted"/>
<keyword evidence="2" id="KW-1185">Reference proteome</keyword>
<sequence>MEEDSLGLAVFKRTADDEKHALSIEDKLFLKIMDEEVFQDEFNSWVAPLPFNLLGHLCQTIENKPKNVAVTADIQQMFHCFIVREDHRDYLRFLWYRDNDPSKDVVEYRMRVHVFGNSPSPAVATYGLRRAAIKGEQQHGSDTRRFVEREFYVDDGLISLPTEEEAISLLKRTQASLSESNLRLHKITSNSIDVLRAFPVEDHAKDIKVHDLEKRSVWEAWRDSLQDLQQLHIPRAYTASSPSKAKRKEICIFSDASTKAIGAVAYLKTTDEDGQINIGFILGKARLAPQTEPTIPRLELCAAVLAVEMSELIVQEIDFKPDAMIFYCDSLSKHLSSSTPTGSQDQRSCMNLTKPTVDSKMSSRWLTLTQTQRSDHKL</sequence>
<dbReference type="PANTHER" id="PTHR47331:SF6">
    <property type="entry name" value="DOUBLECORTIN DOMAIN-CONTAINING PROTEIN"/>
    <property type="match status" value="1"/>
</dbReference>
<comment type="caution">
    <text evidence="1">The sequence shown here is derived from an EMBL/GenBank/DDBJ whole genome shotgun (WGS) entry which is preliminary data.</text>
</comment>
<protein>
    <submittedName>
        <fullName evidence="1">Uncharacterized protein</fullName>
    </submittedName>
</protein>
<dbReference type="Proteomes" id="UP001152622">
    <property type="component" value="Chromosome 7"/>
</dbReference>
<gene>
    <name evidence="1" type="ORF">SKAU_G00206740</name>
</gene>